<dbReference type="GO" id="GO:0016787">
    <property type="term" value="F:hydrolase activity"/>
    <property type="evidence" value="ECO:0007669"/>
    <property type="project" value="UniProtKB-KW"/>
</dbReference>
<reference evidence="4" key="2">
    <citation type="submission" date="2020-09" db="EMBL/GenBank/DDBJ databases">
        <authorList>
            <person name="Sun Q."/>
            <person name="Ohkuma M."/>
        </authorList>
    </citation>
    <scope>NUCLEOTIDE SEQUENCE</scope>
    <source>
        <strain evidence="4">JCM 4391</strain>
    </source>
</reference>
<dbReference type="SMART" id="SM00824">
    <property type="entry name" value="PKS_TE"/>
    <property type="match status" value="1"/>
</dbReference>
<feature type="domain" description="Thioesterase TesA-like" evidence="3">
    <location>
        <begin position="7"/>
        <end position="197"/>
    </location>
</feature>
<evidence type="ECO:0000256" key="1">
    <source>
        <dbReference type="ARBA" id="ARBA00007169"/>
    </source>
</evidence>
<dbReference type="AlphaFoldDB" id="A0A918M769"/>
<sequence length="238" mass="25914">MQQIPVLCFPFAGAGASVYRRCQEYGSDTVLITPVQLPGREERFGEPLHTDVVTAVDDLLPSVLDRIAGSPAVALFGHSLGAVLAYEMAHRLCALGRPEVVKLIVSGSPGPWTQRRTRATGLTDEAFLAQVREFAGYTHPALEHPDLREMLLPPLRADVEMHENYRAPAGKPLPVPVVSVRGDHDELVSRDEAGEWEAATMGAYHHAELPGGHMYVVESPDGLMRLLDAELAGLAVRR</sequence>
<dbReference type="GO" id="GO:0008610">
    <property type="term" value="P:lipid biosynthetic process"/>
    <property type="evidence" value="ECO:0007669"/>
    <property type="project" value="TreeGrafter"/>
</dbReference>
<accession>A0A918M769</accession>
<dbReference type="EMBL" id="BMTP01000017">
    <property type="protein sequence ID" value="GGU59070.1"/>
    <property type="molecule type" value="Genomic_DNA"/>
</dbReference>
<dbReference type="InterPro" id="IPR020802">
    <property type="entry name" value="TesA-like"/>
</dbReference>
<dbReference type="PANTHER" id="PTHR11487">
    <property type="entry name" value="THIOESTERASE"/>
    <property type="match status" value="1"/>
</dbReference>
<proteinExistence type="inferred from homology"/>
<dbReference type="InterPro" id="IPR012223">
    <property type="entry name" value="TEII"/>
</dbReference>
<protein>
    <submittedName>
        <fullName evidence="4">Thioesterase</fullName>
    </submittedName>
</protein>
<evidence type="ECO:0000256" key="2">
    <source>
        <dbReference type="ARBA" id="ARBA00022801"/>
    </source>
</evidence>
<name>A0A918M769_9ACTN</name>
<dbReference type="Pfam" id="PF00975">
    <property type="entry name" value="Thioesterase"/>
    <property type="match status" value="1"/>
</dbReference>
<dbReference type="RefSeq" id="WP_189553972.1">
    <property type="nucleotide sequence ID" value="NZ_BMTP01000017.1"/>
</dbReference>
<organism evidence="4 5">
    <name type="scientific">Streptomyces lavendofoliae</name>
    <dbReference type="NCBI Taxonomy" id="67314"/>
    <lineage>
        <taxon>Bacteria</taxon>
        <taxon>Bacillati</taxon>
        <taxon>Actinomycetota</taxon>
        <taxon>Actinomycetes</taxon>
        <taxon>Kitasatosporales</taxon>
        <taxon>Streptomycetaceae</taxon>
        <taxon>Streptomyces</taxon>
    </lineage>
</organism>
<reference evidence="4" key="1">
    <citation type="journal article" date="2014" name="Int. J. Syst. Evol. Microbiol.">
        <title>Complete genome sequence of Corynebacterium casei LMG S-19264T (=DSM 44701T), isolated from a smear-ripened cheese.</title>
        <authorList>
            <consortium name="US DOE Joint Genome Institute (JGI-PGF)"/>
            <person name="Walter F."/>
            <person name="Albersmeier A."/>
            <person name="Kalinowski J."/>
            <person name="Ruckert C."/>
        </authorList>
    </citation>
    <scope>NUCLEOTIDE SEQUENCE</scope>
    <source>
        <strain evidence="4">JCM 4391</strain>
    </source>
</reference>
<dbReference type="Proteomes" id="UP000636661">
    <property type="component" value="Unassembled WGS sequence"/>
</dbReference>
<evidence type="ECO:0000259" key="3">
    <source>
        <dbReference type="SMART" id="SM00824"/>
    </source>
</evidence>
<gene>
    <name evidence="4" type="ORF">GCM10010274_55000</name>
</gene>
<comment type="similarity">
    <text evidence="1">Belongs to the thioesterase family.</text>
</comment>
<evidence type="ECO:0000313" key="4">
    <source>
        <dbReference type="EMBL" id="GGU59070.1"/>
    </source>
</evidence>
<dbReference type="Gene3D" id="3.40.50.1820">
    <property type="entry name" value="alpha/beta hydrolase"/>
    <property type="match status" value="1"/>
</dbReference>
<comment type="caution">
    <text evidence="4">The sequence shown here is derived from an EMBL/GenBank/DDBJ whole genome shotgun (WGS) entry which is preliminary data.</text>
</comment>
<dbReference type="SUPFAM" id="SSF53474">
    <property type="entry name" value="alpha/beta-Hydrolases"/>
    <property type="match status" value="1"/>
</dbReference>
<dbReference type="InterPro" id="IPR001031">
    <property type="entry name" value="Thioesterase"/>
</dbReference>
<dbReference type="InterPro" id="IPR029058">
    <property type="entry name" value="AB_hydrolase_fold"/>
</dbReference>
<dbReference type="PANTHER" id="PTHR11487:SF0">
    <property type="entry name" value="S-ACYL FATTY ACID SYNTHASE THIOESTERASE, MEDIUM CHAIN"/>
    <property type="match status" value="1"/>
</dbReference>
<keyword evidence="5" id="KW-1185">Reference proteome</keyword>
<evidence type="ECO:0000313" key="5">
    <source>
        <dbReference type="Proteomes" id="UP000636661"/>
    </source>
</evidence>
<keyword evidence="2" id="KW-0378">Hydrolase</keyword>